<dbReference type="InterPro" id="IPR000281">
    <property type="entry name" value="HTH_RpiR"/>
</dbReference>
<dbReference type="GO" id="GO:0003700">
    <property type="term" value="F:DNA-binding transcription factor activity"/>
    <property type="evidence" value="ECO:0007669"/>
    <property type="project" value="InterPro"/>
</dbReference>
<keyword evidence="2 6" id="KW-0238">DNA-binding</keyword>
<feature type="domain" description="HTH rpiR-type" evidence="4">
    <location>
        <begin position="1"/>
        <end position="77"/>
    </location>
</feature>
<dbReference type="Gene3D" id="1.10.10.10">
    <property type="entry name" value="Winged helix-like DNA-binding domain superfamily/Winged helix DNA-binding domain"/>
    <property type="match status" value="1"/>
</dbReference>
<dbReference type="Pfam" id="PF01380">
    <property type="entry name" value="SIS"/>
    <property type="match status" value="1"/>
</dbReference>
<dbReference type="Proteomes" id="UP000521199">
    <property type="component" value="Unassembled WGS sequence"/>
</dbReference>
<dbReference type="GO" id="GO:0097367">
    <property type="term" value="F:carbohydrate derivative binding"/>
    <property type="evidence" value="ECO:0007669"/>
    <property type="project" value="InterPro"/>
</dbReference>
<keyword evidence="1" id="KW-0805">Transcription regulation</keyword>
<dbReference type="EMBL" id="JACHHP010000004">
    <property type="protein sequence ID" value="MBB5208763.1"/>
    <property type="molecule type" value="Genomic_DNA"/>
</dbReference>
<evidence type="ECO:0000313" key="7">
    <source>
        <dbReference type="Proteomes" id="UP000521199"/>
    </source>
</evidence>
<evidence type="ECO:0000313" key="6">
    <source>
        <dbReference type="EMBL" id="MBB5208763.1"/>
    </source>
</evidence>
<reference evidence="6 7" key="1">
    <citation type="submission" date="2020-08" db="EMBL/GenBank/DDBJ databases">
        <title>Genomic Encyclopedia of Type Strains, Phase IV (KMG-IV): sequencing the most valuable type-strain genomes for metagenomic binning, comparative biology and taxonomic classification.</title>
        <authorList>
            <person name="Goeker M."/>
        </authorList>
    </citation>
    <scope>NUCLEOTIDE SEQUENCE [LARGE SCALE GENOMIC DNA]</scope>
    <source>
        <strain evidence="6 7">DSM 24163</strain>
    </source>
</reference>
<evidence type="ECO:0000256" key="3">
    <source>
        <dbReference type="ARBA" id="ARBA00023163"/>
    </source>
</evidence>
<dbReference type="Pfam" id="PF01418">
    <property type="entry name" value="HTH_6"/>
    <property type="match status" value="1"/>
</dbReference>
<accession>A0A7W8G1D7</accession>
<name>A0A7W8G1D7_9GAMM</name>
<dbReference type="GO" id="GO:0003677">
    <property type="term" value="F:DNA binding"/>
    <property type="evidence" value="ECO:0007669"/>
    <property type="project" value="UniProtKB-KW"/>
</dbReference>
<proteinExistence type="predicted"/>
<organism evidence="6 7">
    <name type="scientific">Chiayiivirga flava</name>
    <dbReference type="NCBI Taxonomy" id="659595"/>
    <lineage>
        <taxon>Bacteria</taxon>
        <taxon>Pseudomonadati</taxon>
        <taxon>Pseudomonadota</taxon>
        <taxon>Gammaproteobacteria</taxon>
        <taxon>Lysobacterales</taxon>
        <taxon>Lysobacteraceae</taxon>
        <taxon>Chiayiivirga</taxon>
    </lineage>
</organism>
<dbReference type="SUPFAM" id="SSF53697">
    <property type="entry name" value="SIS domain"/>
    <property type="match status" value="1"/>
</dbReference>
<sequence>MTPLIKIRSERDQMSAIERRIADYVLDNAHLLRDYSSQQLASALGISQSSVVKFSQKLGFKGYPDLKFSIGEALARDGGGDADAPIAADATGGHAALADALWREKAAAGEETRLLNPDATIDAAVDALHGAQRIFVCGFGADGIAAREFALKLAMLGKLALHETDPLPMLAHLAGAGRDDVLVLFSEQGKHAALAQLARQFQLGGGRLLSVTRHTANPLRAQADVALVVSAHSAMLHVEPLLYRAALNHLLDVLFVLLFRRDDATQARFATQVERIAHLLDP</sequence>
<dbReference type="RefSeq" id="WP_183961317.1">
    <property type="nucleotide sequence ID" value="NZ_JACHHP010000004.1"/>
</dbReference>
<evidence type="ECO:0000256" key="1">
    <source>
        <dbReference type="ARBA" id="ARBA00023015"/>
    </source>
</evidence>
<comment type="caution">
    <text evidence="6">The sequence shown here is derived from an EMBL/GenBank/DDBJ whole genome shotgun (WGS) entry which is preliminary data.</text>
</comment>
<evidence type="ECO:0000259" key="4">
    <source>
        <dbReference type="PROSITE" id="PS51071"/>
    </source>
</evidence>
<dbReference type="InterPro" id="IPR035472">
    <property type="entry name" value="RpiR-like_SIS"/>
</dbReference>
<dbReference type="InterPro" id="IPR047640">
    <property type="entry name" value="RpiR-like"/>
</dbReference>
<keyword evidence="3" id="KW-0804">Transcription</keyword>
<dbReference type="PANTHER" id="PTHR30514">
    <property type="entry name" value="GLUCOKINASE"/>
    <property type="match status" value="1"/>
</dbReference>
<dbReference type="InterPro" id="IPR009057">
    <property type="entry name" value="Homeodomain-like_sf"/>
</dbReference>
<gene>
    <name evidence="6" type="ORF">HNQ52_002313</name>
</gene>
<evidence type="ECO:0000256" key="2">
    <source>
        <dbReference type="ARBA" id="ARBA00023125"/>
    </source>
</evidence>
<dbReference type="GO" id="GO:1901135">
    <property type="term" value="P:carbohydrate derivative metabolic process"/>
    <property type="evidence" value="ECO:0007669"/>
    <property type="project" value="InterPro"/>
</dbReference>
<protein>
    <submittedName>
        <fullName evidence="6">DNA-binding MurR/RpiR family transcriptional regulator</fullName>
    </submittedName>
</protein>
<dbReference type="InterPro" id="IPR001347">
    <property type="entry name" value="SIS_dom"/>
</dbReference>
<dbReference type="PANTHER" id="PTHR30514:SF17">
    <property type="entry name" value="HTH-TYPE TRANSCRIPTIONAL REGULATOR MURR"/>
    <property type="match status" value="1"/>
</dbReference>
<dbReference type="PROSITE" id="PS51071">
    <property type="entry name" value="HTH_RPIR"/>
    <property type="match status" value="1"/>
</dbReference>
<dbReference type="InterPro" id="IPR036388">
    <property type="entry name" value="WH-like_DNA-bd_sf"/>
</dbReference>
<dbReference type="AlphaFoldDB" id="A0A7W8G1D7"/>
<dbReference type="SUPFAM" id="SSF46689">
    <property type="entry name" value="Homeodomain-like"/>
    <property type="match status" value="1"/>
</dbReference>
<keyword evidence="7" id="KW-1185">Reference proteome</keyword>
<dbReference type="Gene3D" id="3.40.50.10490">
    <property type="entry name" value="Glucose-6-phosphate isomerase like protein, domain 1"/>
    <property type="match status" value="1"/>
</dbReference>
<evidence type="ECO:0000259" key="5">
    <source>
        <dbReference type="PROSITE" id="PS51464"/>
    </source>
</evidence>
<feature type="domain" description="SIS" evidence="5">
    <location>
        <begin position="124"/>
        <end position="264"/>
    </location>
</feature>
<dbReference type="PROSITE" id="PS51464">
    <property type="entry name" value="SIS"/>
    <property type="match status" value="1"/>
</dbReference>
<dbReference type="CDD" id="cd05013">
    <property type="entry name" value="SIS_RpiR"/>
    <property type="match status" value="1"/>
</dbReference>
<dbReference type="InterPro" id="IPR046348">
    <property type="entry name" value="SIS_dom_sf"/>
</dbReference>